<keyword evidence="3" id="KW-1185">Reference proteome</keyword>
<gene>
    <name evidence="2" type="ORF">M9Y10_006569</name>
</gene>
<feature type="region of interest" description="Disordered" evidence="1">
    <location>
        <begin position="47"/>
        <end position="80"/>
    </location>
</feature>
<name>A0ABR2JGH9_9EUKA</name>
<dbReference type="Proteomes" id="UP001470230">
    <property type="component" value="Unassembled WGS sequence"/>
</dbReference>
<dbReference type="EMBL" id="JAPFFF010000012">
    <property type="protein sequence ID" value="KAK8876367.1"/>
    <property type="molecule type" value="Genomic_DNA"/>
</dbReference>
<sequence length="452" mass="51626">MESNPPTHTRKLPPIPDGQNANANPNLSAFVASQPKMGQTLPLQQNNSRISLGGSQSITSMQSMGSSESTLPNQNSTGTDEVLQNQTFRIIYNNKIFMVDPEKLENSSLKFKEIITPYLNDNHPLNEIYVIIPGHQFTLRNMSNFLKLCQKLPTDVVNDEMKEICEIAKLFKADEIYNTGLTFVQNNIDKDFNIPDNKYDGSDGKTYIYAETEDNCIHHSEDNINHDESEKQENLEEKYKDMKSVIYYIRREPHGLKCPIYRFCDEEHVLFSAKQKNCDVFIAEGSDIHINKNKCKHVGHIQQMNAGDNIVRTKDGKFDIKYVESGKPGLLSLNVSFPFNGETVTWAPKEPKFDAVKNKYYLNFHGEYHHTPLKSNKNIVLQNSEGHTTFIVRKMDNHVYEVECLPVVDKLTVFTIALSDIVGQYVDPYDQIDLVDYDMKPDLIENNIGETI</sequence>
<proteinExistence type="predicted"/>
<comment type="caution">
    <text evidence="2">The sequence shown here is derived from an EMBL/GenBank/DDBJ whole genome shotgun (WGS) entry which is preliminary data.</text>
</comment>
<evidence type="ECO:0000256" key="1">
    <source>
        <dbReference type="SAM" id="MobiDB-lite"/>
    </source>
</evidence>
<evidence type="ECO:0000313" key="3">
    <source>
        <dbReference type="Proteomes" id="UP001470230"/>
    </source>
</evidence>
<evidence type="ECO:0008006" key="4">
    <source>
        <dbReference type="Google" id="ProtNLM"/>
    </source>
</evidence>
<organism evidence="2 3">
    <name type="scientific">Tritrichomonas musculus</name>
    <dbReference type="NCBI Taxonomy" id="1915356"/>
    <lineage>
        <taxon>Eukaryota</taxon>
        <taxon>Metamonada</taxon>
        <taxon>Parabasalia</taxon>
        <taxon>Tritrichomonadida</taxon>
        <taxon>Tritrichomonadidae</taxon>
        <taxon>Tritrichomonas</taxon>
    </lineage>
</organism>
<accession>A0ABR2JGH9</accession>
<reference evidence="2 3" key="1">
    <citation type="submission" date="2024-04" db="EMBL/GenBank/DDBJ databases">
        <title>Tritrichomonas musculus Genome.</title>
        <authorList>
            <person name="Alves-Ferreira E."/>
            <person name="Grigg M."/>
            <person name="Lorenzi H."/>
            <person name="Galac M."/>
        </authorList>
    </citation>
    <scope>NUCLEOTIDE SEQUENCE [LARGE SCALE GENOMIC DNA]</scope>
    <source>
        <strain evidence="2 3">EAF2021</strain>
    </source>
</reference>
<protein>
    <recommendedName>
        <fullName evidence="4">BTB domain-containing protein</fullName>
    </recommendedName>
</protein>
<evidence type="ECO:0000313" key="2">
    <source>
        <dbReference type="EMBL" id="KAK8876367.1"/>
    </source>
</evidence>
<feature type="region of interest" description="Disordered" evidence="1">
    <location>
        <begin position="1"/>
        <end position="26"/>
    </location>
</feature>